<sequence length="2177" mass="242822">MNSNKRRHKANKEFAKGWPLTLDNSLMESLKRNVPAREAEFLEEAEIYRAKWTGHGSSSSNLISTILQYNDRFPADSFISRLYANPQSILFLFNLIPSLLSTSGSGTPLAHKERSEVLEFIIKFLFRSLVRHNHVILSFNKKLDSSLMNLSMGMTHHVQTVFSGNQGLAVVMSSCTSLLVMLSTRSTSYIRNILCNAEVVSGSLSLEYDSLCKTPSRESSFLENKLVKRLPFHNNIKLGNFISCLRYLEGVASLYLLNAERPSFLMPGMRMAAEKTIMSVSVAVLEQMDKLLGLYFRQYKHEHPFGDYSLLYKDEGARLRLVDYIAPIIVQTSLKWVAVSQEISIRRFGDFNKSSHLDMSRFPNILEMVILPIRRDHISDEISDTLLKFMDSYSEHLCLSNKCSVPVSVISGNILVSSLRLSDSISRGMATFAWREEMFSASTGANRVKILIKYLKVFSPTIVPLLLIFDLMGIPLNSDLSKLEFENPSLLELYKEWQNTCSSVFMSIVLETISKVSKISRVKRLTFPAPVMITCRQDCPTGLRSANVDGICLGMGGGLETQMDLGFDLGLHLDFEPEVPGGIIGFGSEAVPNPGLLFIPETLGDSESDLGFSPMSRGNTHSRIPLIMDPIQIPELGRHQHRYFHYNQQPLADFPDLSSALGKESGHVFQKFRREIHSLICDLSLITLRGSSEQMLLSISAWGSICNSLRISSSCSHHLQSLFEDLNGARFGPLVGYLNRIRDLNKGGSAVVSTDMGDIGLIGIQRYFIWSTVEMGEYPEELYHFEGRLDSLVARFSERKSGHLKVRESIRDVVRNAIFFPEPPSPSKTTLETALTGRMANSHIAREDGLTRYILPFYSFQMFLKDTFLHLNGFRLTRSVSSGQIKMRASNRGSRSIQVKSFIANLESILHAFSAIIKKGLTSFPIKAGKHANCMTSGDIGRENGVYGSEEEIRSLLELVSVSLSLDSEEAVNRDLGSRGVVLGAERDYFEQTRILFDAVILKILQVAGELEGLMDVYLRIGRRRREVDDMDVLAHEGLFRQFLCTLTTLLGVSSVWFDDKSVLVTLKGLRHIFRSLLLAQEDQFFPLALEQDHVGALALLKLSQNKTCFEEEILDYLVVNCMDSFSRLFSDSFQRVEGPTMTVESYLILVTSLGICISHIISDFGSDTASSLSDQCSPRSISATASSGPATDRSRELLVLHQMLQKWKKYVGLVLEKYLYLVDRLIGILSAQALDLEARRGGGDHQTPPSGEDACKIYSLLLVTYMMLCGIEAFFSSIFPCKYRPYSYVILTIGAEKFCHLGILEYSKRLFESETSLRHSMTSRMFRDASSYVLGFFSRDFYSRIRLILRLSCAISPDWLQVLYHPYTCIMSCMLQLPFLSPGSTAADGDSADLLLGLYRYIGYDEFRFLLRDHMLQTTRTNQDHSALDYHNNTSLLSNGHLIGTGNHGNNSHFCLGVSGAVAPAGGSSAPNALLVGGLGGKSSSCLCGENDGAGSVGVLKKGLHPVITFIYKLQLFNGGLGLETRSITKLLLQSSFPWHVDSTGVSGAGAGGSTWSFVSTSGNYQKSLRDIFSVFKGDLASNRGQGVSCHDFDMCSVYDKNLHDYKEDINEDNNINVKSNSCSKICICSYVPNIFLPLSVMMLRIPYLTWRGKHRFLDPVLSFIHSFKTFNVHPIIHFLSYYSVSVSTMTSMNRDDYKPHDSVGHFRHFKKDSGLHDLNRLNTFCMYVNQMSSADGALRVNSSRVDDHCSCLDYHDGVCLILLLILQNLTSMSTDSEGVGRARGGGGLGGMGGGGAYGASQSHVKIVGTQIRANLDAFLEYTVSRCIVTLLICIGTQCHKIQKRMESERTGGSPGNASSLLMPTFEEDHSVSKASGQGTPVLDGRGAHTREQMWEQTSRGAGHEGSGCRDVFFAAEGGDLDEVEVEPNLCESERFVPQKLLSNQKWMVATIKYLLGPEFASKVSKQHVEKFFTNSVWGVELTTTILLAILESYCDSESFTILSDILILIRQLLDKRRFKSLLETSFCRLPIRMLVQSVHISAQYPSLCFPLIGGAKVSDFLLRVDFEGGAARSNRSNYHQKSKNSIISCTIRQLVCRLLEENYLLSSSPTDPDFSQGGHTNWSLPYILKSPASSDIIKEFIQQIVNVTVSQTNKTRFRQILKEFCVRSICRKVDE</sequence>
<organism evidence="1">
    <name type="scientific">Cryptosporidium canis</name>
    <dbReference type="NCBI Taxonomy" id="195482"/>
    <lineage>
        <taxon>Eukaryota</taxon>
        <taxon>Sar</taxon>
        <taxon>Alveolata</taxon>
        <taxon>Apicomplexa</taxon>
        <taxon>Conoidasida</taxon>
        <taxon>Coccidia</taxon>
        <taxon>Eucoccidiorida</taxon>
        <taxon>Eimeriorina</taxon>
        <taxon>Cryptosporidiidae</taxon>
        <taxon>Cryptosporidium</taxon>
    </lineage>
</organism>
<dbReference type="Proteomes" id="UP001067231">
    <property type="component" value="Unassembled WGS sequence"/>
</dbReference>
<protein>
    <submittedName>
        <fullName evidence="1">Uncharacterized protein</fullName>
    </submittedName>
</protein>
<reference evidence="1" key="1">
    <citation type="submission" date="2022-10" db="EMBL/GenBank/DDBJ databases">
        <title>Adaptive evolution leads to modifications in subtelomeric GC content in a zoonotic Cryptosporidium species.</title>
        <authorList>
            <person name="Li J."/>
            <person name="Feng Y."/>
            <person name="Xiao L."/>
        </authorList>
    </citation>
    <scope>NUCLEOTIDE SEQUENCE</scope>
    <source>
        <strain evidence="1">33844</strain>
    </source>
</reference>
<comment type="caution">
    <text evidence="1">The sequence shown here is derived from an EMBL/GenBank/DDBJ whole genome shotgun (WGS) entry which is preliminary data.</text>
</comment>
<gene>
    <name evidence="1" type="ORF">OJ253_1898</name>
</gene>
<evidence type="ECO:0000313" key="1">
    <source>
        <dbReference type="EMBL" id="KAJ1608630.1"/>
    </source>
</evidence>
<dbReference type="OrthoDB" id="342931at2759"/>
<accession>A0A9D5DJ68</accession>
<proteinExistence type="predicted"/>
<name>A0A9D5DJ68_9CRYT</name>
<dbReference type="EMBL" id="JAPCXC010000042">
    <property type="protein sequence ID" value="KAJ1608630.1"/>
    <property type="molecule type" value="Genomic_DNA"/>
</dbReference>